<organism evidence="2 3">
    <name type="scientific">Natrarchaeobius chitinivorans</name>
    <dbReference type="NCBI Taxonomy" id="1679083"/>
    <lineage>
        <taxon>Archaea</taxon>
        <taxon>Methanobacteriati</taxon>
        <taxon>Methanobacteriota</taxon>
        <taxon>Stenosarchaea group</taxon>
        <taxon>Halobacteria</taxon>
        <taxon>Halobacteriales</taxon>
        <taxon>Natrialbaceae</taxon>
        <taxon>Natrarchaeobius</taxon>
    </lineage>
</organism>
<reference evidence="2 3" key="1">
    <citation type="submission" date="2018-10" db="EMBL/GenBank/DDBJ databases">
        <title>Natrarchaeobius chitinivorans gen. nov., sp. nov., and Natrarchaeobius haloalkaliphilus sp. nov., alkaliphilic, chitin-utilizing haloarchaea from hypersaline alkaline lakes.</title>
        <authorList>
            <person name="Sorokin D.Y."/>
            <person name="Elcheninov A.G."/>
            <person name="Kostrikina N.A."/>
            <person name="Bale N.J."/>
            <person name="Sinninghe Damste J.S."/>
            <person name="Khijniak T.V."/>
            <person name="Kublanov I.V."/>
            <person name="Toshchakov S.V."/>
        </authorList>
    </citation>
    <scope>NUCLEOTIDE SEQUENCE [LARGE SCALE GENOMIC DNA]</scope>
    <source>
        <strain evidence="2 3">AArcht7</strain>
    </source>
</reference>
<dbReference type="AlphaFoldDB" id="A0A3N6PSD6"/>
<sequence length="72" mass="7494">MFGVRREAVPTTGTPLPSRSRATRLGYTAAPNPALGSKSPAEDVRDGVAYTGRESAATQLSVVTFATPVFSP</sequence>
<proteinExistence type="predicted"/>
<evidence type="ECO:0000313" key="2">
    <source>
        <dbReference type="EMBL" id="RQH02426.1"/>
    </source>
</evidence>
<dbReference type="Proteomes" id="UP000281431">
    <property type="component" value="Unassembled WGS sequence"/>
</dbReference>
<keyword evidence="3" id="KW-1185">Reference proteome</keyword>
<evidence type="ECO:0000313" key="3">
    <source>
        <dbReference type="Proteomes" id="UP000281431"/>
    </source>
</evidence>
<gene>
    <name evidence="2" type="ORF">EA472_03735</name>
</gene>
<evidence type="ECO:0000256" key="1">
    <source>
        <dbReference type="SAM" id="MobiDB-lite"/>
    </source>
</evidence>
<name>A0A3N6PSD6_NATCH</name>
<comment type="caution">
    <text evidence="2">The sequence shown here is derived from an EMBL/GenBank/DDBJ whole genome shotgun (WGS) entry which is preliminary data.</text>
</comment>
<feature type="region of interest" description="Disordered" evidence="1">
    <location>
        <begin position="1"/>
        <end position="42"/>
    </location>
</feature>
<accession>A0A3N6PSD6</accession>
<dbReference type="EMBL" id="REFZ01000002">
    <property type="protein sequence ID" value="RQH02426.1"/>
    <property type="molecule type" value="Genomic_DNA"/>
</dbReference>
<protein>
    <submittedName>
        <fullName evidence="2">Uncharacterized protein</fullName>
    </submittedName>
</protein>